<dbReference type="Gene3D" id="3.40.1090.10">
    <property type="entry name" value="Cytosolic phospholipase A2 catalytic domain"/>
    <property type="match status" value="1"/>
</dbReference>
<dbReference type="GO" id="GO:0016020">
    <property type="term" value="C:membrane"/>
    <property type="evidence" value="ECO:0007669"/>
    <property type="project" value="TreeGrafter"/>
</dbReference>
<dbReference type="GO" id="GO:0047499">
    <property type="term" value="F:calcium-independent phospholipase A2 activity"/>
    <property type="evidence" value="ECO:0007669"/>
    <property type="project" value="TreeGrafter"/>
</dbReference>
<dbReference type="GO" id="GO:0016042">
    <property type="term" value="P:lipid catabolic process"/>
    <property type="evidence" value="ECO:0007669"/>
    <property type="project" value="UniProtKB-UniRule"/>
</dbReference>
<dbReference type="InterPro" id="IPR016035">
    <property type="entry name" value="Acyl_Trfase/lysoPLipase"/>
</dbReference>
<evidence type="ECO:0000256" key="2">
    <source>
        <dbReference type="ARBA" id="ARBA00022963"/>
    </source>
</evidence>
<dbReference type="GO" id="GO:0046486">
    <property type="term" value="P:glycerolipid metabolic process"/>
    <property type="evidence" value="ECO:0007669"/>
    <property type="project" value="UniProtKB-ARBA"/>
</dbReference>
<keyword evidence="2 4" id="KW-0442">Lipid degradation</keyword>
<protein>
    <submittedName>
        <fullName evidence="6">Acyl transferase/acyl hydrolase/lysophospholipase</fullName>
    </submittedName>
</protein>
<feature type="domain" description="PNPLA" evidence="5">
    <location>
        <begin position="9"/>
        <end position="207"/>
    </location>
</feature>
<evidence type="ECO:0000313" key="7">
    <source>
        <dbReference type="Proteomes" id="UP000799538"/>
    </source>
</evidence>
<evidence type="ECO:0000256" key="3">
    <source>
        <dbReference type="ARBA" id="ARBA00023098"/>
    </source>
</evidence>
<dbReference type="Proteomes" id="UP000799538">
    <property type="component" value="Unassembled WGS sequence"/>
</dbReference>
<name>A0A6A6GBA1_9PEZI</name>
<dbReference type="PANTHER" id="PTHR24185:SF1">
    <property type="entry name" value="CALCIUM-INDEPENDENT PHOSPHOLIPASE A2-GAMMA"/>
    <property type="match status" value="1"/>
</dbReference>
<feature type="active site" description="Proton acceptor" evidence="4">
    <location>
        <position position="194"/>
    </location>
</feature>
<feature type="active site" description="Nucleophile" evidence="4">
    <location>
        <position position="51"/>
    </location>
</feature>
<dbReference type="PROSITE" id="PS51635">
    <property type="entry name" value="PNPLA"/>
    <property type="match status" value="1"/>
</dbReference>
<dbReference type="GO" id="GO:0019369">
    <property type="term" value="P:arachidonate metabolic process"/>
    <property type="evidence" value="ECO:0007669"/>
    <property type="project" value="TreeGrafter"/>
</dbReference>
<feature type="short sequence motif" description="DGA/G" evidence="4">
    <location>
        <begin position="194"/>
        <end position="196"/>
    </location>
</feature>
<organism evidence="6 7">
    <name type="scientific">Elsinoe ampelina</name>
    <dbReference type="NCBI Taxonomy" id="302913"/>
    <lineage>
        <taxon>Eukaryota</taxon>
        <taxon>Fungi</taxon>
        <taxon>Dikarya</taxon>
        <taxon>Ascomycota</taxon>
        <taxon>Pezizomycotina</taxon>
        <taxon>Dothideomycetes</taxon>
        <taxon>Dothideomycetidae</taxon>
        <taxon>Myriangiales</taxon>
        <taxon>Elsinoaceae</taxon>
        <taxon>Elsinoe</taxon>
    </lineage>
</organism>
<dbReference type="EMBL" id="ML992507">
    <property type="protein sequence ID" value="KAF2222994.1"/>
    <property type="molecule type" value="Genomic_DNA"/>
</dbReference>
<sequence length="334" mass="36674">MPGRNLNLLSIDGGGIKGLSALLIIQKLMEQIESGNPPKPCDYFDMIGGTSTGGLIAIMLGRLEMSVEECIEAFLGLQEKIFTKKRHIPVGARGQIKERYSHDALEDGIKEIIQSKGKASEALLKAEGGVACKVFVTATGVGPSTEILASYPRARGPAELYKCTKIWEAARATSAASSFFEPIEIGPTRRRFLDGGTGCNNPVDKLWEEMQDILGPHETLTNNLNCLVSVGTGIRSLKAVGESASSLFNTLKDIATETENTAERFQKSRTNLFQDHRCFRFSAPSGGDIKMDKPEKSNVVAQITDDYIRKEDCFLRLQKCAEQLMHRESLAQYH</sequence>
<dbReference type="OrthoDB" id="1658288at2759"/>
<feature type="short sequence motif" description="GXGXXG" evidence="4">
    <location>
        <begin position="13"/>
        <end position="18"/>
    </location>
</feature>
<evidence type="ECO:0000313" key="6">
    <source>
        <dbReference type="EMBL" id="KAF2222994.1"/>
    </source>
</evidence>
<accession>A0A6A6GBA1</accession>
<proteinExistence type="predicted"/>
<keyword evidence="6" id="KW-0808">Transferase</keyword>
<gene>
    <name evidence="6" type="ORF">BDZ85DRAFT_312564</name>
</gene>
<dbReference type="PANTHER" id="PTHR24185">
    <property type="entry name" value="CALCIUM-INDEPENDENT PHOSPHOLIPASE A2-GAMMA"/>
    <property type="match status" value="1"/>
</dbReference>
<dbReference type="AlphaFoldDB" id="A0A6A6GBA1"/>
<dbReference type="GO" id="GO:0016740">
    <property type="term" value="F:transferase activity"/>
    <property type="evidence" value="ECO:0007669"/>
    <property type="project" value="UniProtKB-KW"/>
</dbReference>
<dbReference type="InterPro" id="IPR002641">
    <property type="entry name" value="PNPLA_dom"/>
</dbReference>
<keyword evidence="1 4" id="KW-0378">Hydrolase</keyword>
<dbReference type="SUPFAM" id="SSF52151">
    <property type="entry name" value="FabD/lysophospholipase-like"/>
    <property type="match status" value="1"/>
</dbReference>
<evidence type="ECO:0000256" key="4">
    <source>
        <dbReference type="PROSITE-ProRule" id="PRU01161"/>
    </source>
</evidence>
<evidence type="ECO:0000259" key="5">
    <source>
        <dbReference type="PROSITE" id="PS51635"/>
    </source>
</evidence>
<dbReference type="Pfam" id="PF01734">
    <property type="entry name" value="Patatin"/>
    <property type="match status" value="1"/>
</dbReference>
<dbReference type="CDD" id="cd07216">
    <property type="entry name" value="Pat17_PNPLA8_PNPLA9_like3"/>
    <property type="match status" value="1"/>
</dbReference>
<reference evidence="7" key="1">
    <citation type="journal article" date="2020" name="Stud. Mycol.">
        <title>101 Dothideomycetes genomes: A test case for predicting lifestyles and emergence of pathogens.</title>
        <authorList>
            <person name="Haridas S."/>
            <person name="Albert R."/>
            <person name="Binder M."/>
            <person name="Bloem J."/>
            <person name="LaButti K."/>
            <person name="Salamov A."/>
            <person name="Andreopoulos B."/>
            <person name="Baker S."/>
            <person name="Barry K."/>
            <person name="Bills G."/>
            <person name="Bluhm B."/>
            <person name="Cannon C."/>
            <person name="Castanera R."/>
            <person name="Culley D."/>
            <person name="Daum C."/>
            <person name="Ezra D."/>
            <person name="Gonzalez J."/>
            <person name="Henrissat B."/>
            <person name="Kuo A."/>
            <person name="Liang C."/>
            <person name="Lipzen A."/>
            <person name="Lutzoni F."/>
            <person name="Magnuson J."/>
            <person name="Mondo S."/>
            <person name="Nolan M."/>
            <person name="Ohm R."/>
            <person name="Pangilinan J."/>
            <person name="Park H.-J."/>
            <person name="Ramirez L."/>
            <person name="Alfaro M."/>
            <person name="Sun H."/>
            <person name="Tritt A."/>
            <person name="Yoshinaga Y."/>
            <person name="Zwiers L.-H."/>
            <person name="Turgeon B."/>
            <person name="Goodwin S."/>
            <person name="Spatafora J."/>
            <person name="Crous P."/>
            <person name="Grigoriev I."/>
        </authorList>
    </citation>
    <scope>NUCLEOTIDE SEQUENCE [LARGE SCALE GENOMIC DNA]</scope>
    <source>
        <strain evidence="7">CECT 20119</strain>
    </source>
</reference>
<evidence type="ECO:0000256" key="1">
    <source>
        <dbReference type="ARBA" id="ARBA00022801"/>
    </source>
</evidence>
<feature type="short sequence motif" description="GXSXG" evidence="4">
    <location>
        <begin position="49"/>
        <end position="53"/>
    </location>
</feature>
<keyword evidence="3 4" id="KW-0443">Lipid metabolism</keyword>
<keyword evidence="7" id="KW-1185">Reference proteome</keyword>